<keyword evidence="8" id="KW-0249">Electron transport</keyword>
<keyword evidence="9 13" id="KW-1133">Transmembrane helix</keyword>
<dbReference type="Gene3D" id="1.20.950.20">
    <property type="entry name" value="Transmembrane di-heme cytochromes, Chain C"/>
    <property type="match status" value="1"/>
</dbReference>
<evidence type="ECO:0000256" key="8">
    <source>
        <dbReference type="ARBA" id="ARBA00022982"/>
    </source>
</evidence>
<dbReference type="InterPro" id="IPR052168">
    <property type="entry name" value="Cytochrome_b561_oxidase"/>
</dbReference>
<feature type="transmembrane region" description="Helical" evidence="13">
    <location>
        <begin position="43"/>
        <end position="63"/>
    </location>
</feature>
<keyword evidence="4" id="KW-1003">Cell membrane</keyword>
<evidence type="ECO:0000256" key="1">
    <source>
        <dbReference type="ARBA" id="ARBA00001970"/>
    </source>
</evidence>
<dbReference type="InterPro" id="IPR016174">
    <property type="entry name" value="Di-haem_cyt_TM"/>
</dbReference>
<comment type="similarity">
    <text evidence="12">Belongs to the cytochrome b561 family.</text>
</comment>
<comment type="caution">
    <text evidence="15">The sequence shown here is derived from an EMBL/GenBank/DDBJ whole genome shotgun (WGS) entry which is preliminary data.</text>
</comment>
<feature type="transmembrane region" description="Helical" evidence="13">
    <location>
        <begin position="84"/>
        <end position="105"/>
    </location>
</feature>
<dbReference type="GO" id="GO:0022904">
    <property type="term" value="P:respiratory electron transport chain"/>
    <property type="evidence" value="ECO:0007669"/>
    <property type="project" value="InterPro"/>
</dbReference>
<keyword evidence="16" id="KW-1185">Reference proteome</keyword>
<evidence type="ECO:0000256" key="6">
    <source>
        <dbReference type="ARBA" id="ARBA00022692"/>
    </source>
</evidence>
<gene>
    <name evidence="15" type="ORF">F0Q34_03570</name>
</gene>
<protein>
    <submittedName>
        <fullName evidence="15">Cytochrome b</fullName>
    </submittedName>
</protein>
<evidence type="ECO:0000256" key="11">
    <source>
        <dbReference type="ARBA" id="ARBA00023136"/>
    </source>
</evidence>
<keyword evidence="11 13" id="KW-0472">Membrane</keyword>
<dbReference type="Proteomes" id="UP000322110">
    <property type="component" value="Unassembled WGS sequence"/>
</dbReference>
<dbReference type="GO" id="GO:0020037">
    <property type="term" value="F:heme binding"/>
    <property type="evidence" value="ECO:0007669"/>
    <property type="project" value="TreeGrafter"/>
</dbReference>
<name>A0A5B2TLG8_9PROT</name>
<dbReference type="Pfam" id="PF01292">
    <property type="entry name" value="Ni_hydr_CYTB"/>
    <property type="match status" value="1"/>
</dbReference>
<evidence type="ECO:0000256" key="13">
    <source>
        <dbReference type="SAM" id="Phobius"/>
    </source>
</evidence>
<evidence type="ECO:0000256" key="2">
    <source>
        <dbReference type="ARBA" id="ARBA00004651"/>
    </source>
</evidence>
<evidence type="ECO:0000256" key="5">
    <source>
        <dbReference type="ARBA" id="ARBA00022617"/>
    </source>
</evidence>
<evidence type="ECO:0000313" key="16">
    <source>
        <dbReference type="Proteomes" id="UP000322110"/>
    </source>
</evidence>
<comment type="subcellular location">
    <subcellularLocation>
        <location evidence="2">Cell membrane</location>
        <topology evidence="2">Multi-pass membrane protein</topology>
    </subcellularLocation>
</comment>
<evidence type="ECO:0000256" key="10">
    <source>
        <dbReference type="ARBA" id="ARBA00023004"/>
    </source>
</evidence>
<keyword evidence="10" id="KW-0408">Iron</keyword>
<dbReference type="GO" id="GO:0005886">
    <property type="term" value="C:plasma membrane"/>
    <property type="evidence" value="ECO:0007669"/>
    <property type="project" value="UniProtKB-SubCell"/>
</dbReference>
<dbReference type="GO" id="GO:0046872">
    <property type="term" value="F:metal ion binding"/>
    <property type="evidence" value="ECO:0007669"/>
    <property type="project" value="UniProtKB-KW"/>
</dbReference>
<dbReference type="SUPFAM" id="SSF81342">
    <property type="entry name" value="Transmembrane di-heme cytochromes"/>
    <property type="match status" value="1"/>
</dbReference>
<dbReference type="EMBL" id="VUKA01000001">
    <property type="protein sequence ID" value="KAA2214778.1"/>
    <property type="molecule type" value="Genomic_DNA"/>
</dbReference>
<dbReference type="PANTHER" id="PTHR30529">
    <property type="entry name" value="CYTOCHROME B561"/>
    <property type="match status" value="1"/>
</dbReference>
<dbReference type="InterPro" id="IPR011577">
    <property type="entry name" value="Cyt_b561_bac/Ni-Hgenase"/>
</dbReference>
<dbReference type="PANTHER" id="PTHR30529:SF1">
    <property type="entry name" value="CYTOCHROME B561 HOMOLOG 2"/>
    <property type="match status" value="1"/>
</dbReference>
<evidence type="ECO:0000256" key="4">
    <source>
        <dbReference type="ARBA" id="ARBA00022475"/>
    </source>
</evidence>
<feature type="transmembrane region" description="Helical" evidence="13">
    <location>
        <begin position="12"/>
        <end position="31"/>
    </location>
</feature>
<dbReference type="AlphaFoldDB" id="A0A5B2TLG8"/>
<dbReference type="RefSeq" id="WP_149810733.1">
    <property type="nucleotide sequence ID" value="NZ_VUKA01000001.1"/>
</dbReference>
<keyword evidence="7" id="KW-0479">Metal-binding</keyword>
<accession>A0A5B2TLG8</accession>
<dbReference type="OrthoDB" id="1247465at2"/>
<evidence type="ECO:0000259" key="14">
    <source>
        <dbReference type="Pfam" id="PF01292"/>
    </source>
</evidence>
<evidence type="ECO:0000256" key="9">
    <source>
        <dbReference type="ARBA" id="ARBA00022989"/>
    </source>
</evidence>
<evidence type="ECO:0000256" key="3">
    <source>
        <dbReference type="ARBA" id="ARBA00022448"/>
    </source>
</evidence>
<sequence>MRYTRTARWLHWITVAAILVLAVLGIWIGMFEPQPEAFKLRLYNIHESLGITLLLLTLFRLFWRWRHPPPPIEPPLPPLLQRAAFASHAALYALLIAQPVVGFLATNAWGFPLTAWGVIPVPSPIGRSEAWAPALSNLHATFALLLGLLVAVHAAAALWHHFGRRDTTLRRML</sequence>
<keyword evidence="3" id="KW-0813">Transport</keyword>
<feature type="transmembrane region" description="Helical" evidence="13">
    <location>
        <begin position="140"/>
        <end position="162"/>
    </location>
</feature>
<keyword evidence="5" id="KW-0349">Heme</keyword>
<evidence type="ECO:0000256" key="12">
    <source>
        <dbReference type="ARBA" id="ARBA00037975"/>
    </source>
</evidence>
<keyword evidence="6 13" id="KW-0812">Transmembrane</keyword>
<dbReference type="GO" id="GO:0009055">
    <property type="term" value="F:electron transfer activity"/>
    <property type="evidence" value="ECO:0007669"/>
    <property type="project" value="InterPro"/>
</dbReference>
<proteinExistence type="inferred from homology"/>
<organism evidence="15 16">
    <name type="scientific">Teichococcus oryzae</name>
    <dbReference type="NCBI Taxonomy" id="1608942"/>
    <lineage>
        <taxon>Bacteria</taxon>
        <taxon>Pseudomonadati</taxon>
        <taxon>Pseudomonadota</taxon>
        <taxon>Alphaproteobacteria</taxon>
        <taxon>Acetobacterales</taxon>
        <taxon>Roseomonadaceae</taxon>
        <taxon>Roseomonas</taxon>
    </lineage>
</organism>
<feature type="domain" description="Cytochrome b561 bacterial/Ni-hydrogenase" evidence="14">
    <location>
        <begin position="2"/>
        <end position="173"/>
    </location>
</feature>
<reference evidence="15 16" key="1">
    <citation type="journal article" date="2015" name="Int. J. Syst. Evol. Microbiol.">
        <title>Roseomonas oryzae sp. nov., isolated from paddy rhizosphere soil.</title>
        <authorList>
            <person name="Ramaprasad E.V."/>
            <person name="Sasikala Ch."/>
            <person name="Ramana Ch.V."/>
        </authorList>
    </citation>
    <scope>NUCLEOTIDE SEQUENCE [LARGE SCALE GENOMIC DNA]</scope>
    <source>
        <strain evidence="15 16">KCTC 42542</strain>
    </source>
</reference>
<evidence type="ECO:0000256" key="7">
    <source>
        <dbReference type="ARBA" id="ARBA00022723"/>
    </source>
</evidence>
<comment type="cofactor">
    <cofactor evidence="1">
        <name>heme b</name>
        <dbReference type="ChEBI" id="CHEBI:60344"/>
    </cofactor>
</comment>
<evidence type="ECO:0000313" key="15">
    <source>
        <dbReference type="EMBL" id="KAA2214778.1"/>
    </source>
</evidence>